<proteinExistence type="predicted"/>
<reference evidence="2 3" key="1">
    <citation type="submission" date="2023-11" db="EMBL/GenBank/DDBJ databases">
        <title>Plant-associative lifestyle of Vibrio porteresiae and its evolutionary dynamics.</title>
        <authorList>
            <person name="Rameshkumar N."/>
            <person name="Kirti K."/>
        </authorList>
    </citation>
    <scope>NUCLEOTIDE SEQUENCE [LARGE SCALE GENOMIC DNA]</scope>
    <source>
        <strain evidence="2 3">MSSRF7</strain>
    </source>
</reference>
<keyword evidence="1" id="KW-0812">Transmembrane</keyword>
<evidence type="ECO:0000313" key="2">
    <source>
        <dbReference type="EMBL" id="MDW6091244.1"/>
    </source>
</evidence>
<evidence type="ECO:0000256" key="1">
    <source>
        <dbReference type="SAM" id="Phobius"/>
    </source>
</evidence>
<dbReference type="Pfam" id="PF06092">
    <property type="entry name" value="DUF943"/>
    <property type="match status" value="1"/>
</dbReference>
<comment type="caution">
    <text evidence="2">The sequence shown here is derived from an EMBL/GenBank/DDBJ whole genome shotgun (WGS) entry which is preliminary data.</text>
</comment>
<organism evidence="2 3">
    <name type="scientific">Vibrio rhizosphaerae</name>
    <dbReference type="NCBI Taxonomy" id="398736"/>
    <lineage>
        <taxon>Bacteria</taxon>
        <taxon>Pseudomonadati</taxon>
        <taxon>Pseudomonadota</taxon>
        <taxon>Gammaproteobacteria</taxon>
        <taxon>Vibrionales</taxon>
        <taxon>Vibrionaceae</taxon>
        <taxon>Vibrio</taxon>
    </lineage>
</organism>
<feature type="transmembrane region" description="Helical" evidence="1">
    <location>
        <begin position="7"/>
        <end position="24"/>
    </location>
</feature>
<evidence type="ECO:0000313" key="3">
    <source>
        <dbReference type="Proteomes" id="UP001279860"/>
    </source>
</evidence>
<dbReference type="RefSeq" id="WP_318584184.1">
    <property type="nucleotide sequence ID" value="NZ_JAWRCP010000001.1"/>
</dbReference>
<accession>A0ABU4IPN2</accession>
<protein>
    <submittedName>
        <fullName evidence="2">DUF943 family protein</fullName>
    </submittedName>
</protein>
<keyword evidence="1" id="KW-0472">Membrane</keyword>
<dbReference type="Proteomes" id="UP001279860">
    <property type="component" value="Unassembled WGS sequence"/>
</dbReference>
<keyword evidence="1" id="KW-1133">Transmembrane helix</keyword>
<gene>
    <name evidence="2" type="ORF">SBX64_01510</name>
</gene>
<sequence>MRKMKYILLLLVIPAIAFSLYLWFRPVQIIGVHHSGSWITRIVVKNFPITRWGKIRWWEQNKENLKEQYDVPKLDNHGYFSVSFWDIGSGYREDRMVDQDSYLLCFEDMKVKANCIEKNRVFEVVKGRNGGLQFR</sequence>
<keyword evidence="3" id="KW-1185">Reference proteome</keyword>
<dbReference type="EMBL" id="JAWRCP010000001">
    <property type="protein sequence ID" value="MDW6091244.1"/>
    <property type="molecule type" value="Genomic_DNA"/>
</dbReference>
<name>A0ABU4IPN2_9VIBR</name>
<dbReference type="InterPro" id="IPR010351">
    <property type="entry name" value="DUF943"/>
</dbReference>